<organism evidence="3 4">
    <name type="scientific">Streptomyces fumanus</name>
    <dbReference type="NCBI Taxonomy" id="67302"/>
    <lineage>
        <taxon>Bacteria</taxon>
        <taxon>Bacillati</taxon>
        <taxon>Actinomycetota</taxon>
        <taxon>Actinomycetes</taxon>
        <taxon>Kitasatosporales</taxon>
        <taxon>Streptomycetaceae</taxon>
        <taxon>Streptomyces</taxon>
    </lineage>
</organism>
<dbReference type="EMBL" id="BNBI01000020">
    <property type="protein sequence ID" value="GHF31318.1"/>
    <property type="molecule type" value="Genomic_DNA"/>
</dbReference>
<reference evidence="3" key="1">
    <citation type="journal article" date="2014" name="Int. J. Syst. Evol. Microbiol.">
        <title>Complete genome sequence of Corynebacterium casei LMG S-19264T (=DSM 44701T), isolated from a smear-ripened cheese.</title>
        <authorList>
            <consortium name="US DOE Joint Genome Institute (JGI-PGF)"/>
            <person name="Walter F."/>
            <person name="Albersmeier A."/>
            <person name="Kalinowski J."/>
            <person name="Ruckert C."/>
        </authorList>
    </citation>
    <scope>NUCLEOTIDE SEQUENCE</scope>
    <source>
        <strain evidence="3">JCM 4477</strain>
    </source>
</reference>
<dbReference type="AlphaFoldDB" id="A0A919AYM4"/>
<feature type="compositionally biased region" description="Pro residues" evidence="1">
    <location>
        <begin position="33"/>
        <end position="42"/>
    </location>
</feature>
<protein>
    <recommendedName>
        <fullName evidence="5">Tat pathway signal sequence domain protein</fullName>
    </recommendedName>
</protein>
<keyword evidence="4" id="KW-1185">Reference proteome</keyword>
<dbReference type="Proteomes" id="UP000630718">
    <property type="component" value="Unassembled WGS sequence"/>
</dbReference>
<keyword evidence="2" id="KW-0812">Transmembrane</keyword>
<evidence type="ECO:0000256" key="2">
    <source>
        <dbReference type="SAM" id="Phobius"/>
    </source>
</evidence>
<name>A0A919AYM4_9ACTN</name>
<feature type="region of interest" description="Disordered" evidence="1">
    <location>
        <begin position="1"/>
        <end position="47"/>
    </location>
</feature>
<evidence type="ECO:0000313" key="4">
    <source>
        <dbReference type="Proteomes" id="UP000630718"/>
    </source>
</evidence>
<accession>A0A919AYM4</accession>
<evidence type="ECO:0008006" key="5">
    <source>
        <dbReference type="Google" id="ProtNLM"/>
    </source>
</evidence>
<reference evidence="3" key="2">
    <citation type="submission" date="2020-09" db="EMBL/GenBank/DDBJ databases">
        <authorList>
            <person name="Sun Q."/>
            <person name="Ohkuma M."/>
        </authorList>
    </citation>
    <scope>NUCLEOTIDE SEQUENCE</scope>
    <source>
        <strain evidence="3">JCM 4477</strain>
    </source>
</reference>
<feature type="transmembrane region" description="Helical" evidence="2">
    <location>
        <begin position="52"/>
        <end position="70"/>
    </location>
</feature>
<keyword evidence="2" id="KW-1133">Transmembrane helix</keyword>
<evidence type="ECO:0000313" key="3">
    <source>
        <dbReference type="EMBL" id="GHF31318.1"/>
    </source>
</evidence>
<keyword evidence="2" id="KW-0472">Membrane</keyword>
<gene>
    <name evidence="3" type="ORF">GCM10018772_66100</name>
</gene>
<proteinExistence type="predicted"/>
<evidence type="ECO:0000256" key="1">
    <source>
        <dbReference type="SAM" id="MobiDB-lite"/>
    </source>
</evidence>
<sequence length="213" mass="22386">MRPRLPGRRSDRGALGMSGTGPVEAGEGTLAHGPPPAPPGPPGRLARRRRTVLATAAALAVLAGVGYLYAGRPESRPDTPPPYPSQAVDLVYLDPVATPRTATAGPGFSFAVALSVRSGPPVTVTRLGQPYAGLSVASSPAAPFQTKPHSVRRITVTLRVTECDKAPRNPGLPFLDVTLRNTRAIQVHSFILGPRYAQHLSEALQVACGNRIR</sequence>
<comment type="caution">
    <text evidence="3">The sequence shown here is derived from an EMBL/GenBank/DDBJ whole genome shotgun (WGS) entry which is preliminary data.</text>
</comment>